<feature type="compositionally biased region" description="Basic and acidic residues" evidence="8">
    <location>
        <begin position="24"/>
        <end position="34"/>
    </location>
</feature>
<evidence type="ECO:0000256" key="3">
    <source>
        <dbReference type="ARBA" id="ARBA00022801"/>
    </source>
</evidence>
<feature type="binding site" evidence="6">
    <location>
        <position position="221"/>
    </location>
    <ligand>
        <name>Mg(2+)</name>
        <dbReference type="ChEBI" id="CHEBI:18420"/>
        <label>1</label>
    </ligand>
</feature>
<dbReference type="InterPro" id="IPR004808">
    <property type="entry name" value="AP_endonuc_1"/>
</dbReference>
<feature type="site" description="Interaction with DNA substrate" evidence="7">
    <location>
        <position position="322"/>
    </location>
</feature>
<dbReference type="PROSITE" id="PS51435">
    <property type="entry name" value="AP_NUCLEASE_F1_4"/>
    <property type="match status" value="1"/>
</dbReference>
<dbReference type="GO" id="GO:0005634">
    <property type="term" value="C:nucleus"/>
    <property type="evidence" value="ECO:0007669"/>
    <property type="project" value="TreeGrafter"/>
</dbReference>
<dbReference type="Proteomes" id="UP000800092">
    <property type="component" value="Unassembled WGS sequence"/>
</dbReference>
<feature type="region of interest" description="Disordered" evidence="8">
    <location>
        <begin position="20"/>
        <end position="39"/>
    </location>
</feature>
<feature type="binding site" evidence="6">
    <location>
        <position position="322"/>
    </location>
    <ligand>
        <name>Mg(2+)</name>
        <dbReference type="ChEBI" id="CHEBI:18420"/>
        <label>1</label>
    </ligand>
</feature>
<feature type="active site" evidence="5">
    <location>
        <position position="168"/>
    </location>
</feature>
<dbReference type="InterPro" id="IPR005135">
    <property type="entry name" value="Endo/exonuclease/phosphatase"/>
</dbReference>
<feature type="domain" description="Endonuclease/exonuclease/phosphatase" evidence="9">
    <location>
        <begin position="38"/>
        <end position="322"/>
    </location>
</feature>
<evidence type="ECO:0000256" key="1">
    <source>
        <dbReference type="ARBA" id="ARBA00007092"/>
    </source>
</evidence>
<sequence length="352" mass="40460">NINGIQPYIQRYIQKPINSFFHPKSNESRDRETKPGINTPTADLRAFLGRHGWPQMLFLNEVKIAPSDTQAQRAVHTAINPQNPKHRLAANEPTYTAHFNLPTDPYNATGFGRRVHGIASLIRDDFAASFVQRVRNVDWDAEGRIQVIEAHFPIPSSSSSKVAIFNVYLVNGTSYAYKSPKTGAVIGTRHDRKREVHRLLQQECRAMMREGWEVVIAGDVNVARSELDGWPRLRVWPEEHVLNRQDFERRFFDEGLGLVDSFRWMHDARRGYTYYPRSREWGSSCDRVDLIMLSRGLVNGELWTLKKADIFETPQERGLSDHVPLFVELDLHAKNNKLQNISKCHAVPLKIV</sequence>
<keyword evidence="2 6" id="KW-0479">Metal-binding</keyword>
<dbReference type="OrthoDB" id="498125at2759"/>
<dbReference type="GO" id="GO:0003906">
    <property type="term" value="F:DNA-(apurinic or apyrimidinic site) endonuclease activity"/>
    <property type="evidence" value="ECO:0007669"/>
    <property type="project" value="TreeGrafter"/>
</dbReference>
<comment type="similarity">
    <text evidence="1">Belongs to the DNA repair enzymes AP/ExoA family.</text>
</comment>
<feature type="active site" description="Proton acceptor" evidence="5">
    <location>
        <position position="322"/>
    </location>
</feature>
<feature type="active site" description="Proton donor/acceptor" evidence="5">
    <location>
        <position position="219"/>
    </location>
</feature>
<proteinExistence type="inferred from homology"/>
<accession>A0A6A6GWI2</accession>
<gene>
    <name evidence="10" type="ORF">EV356DRAFT_454600</name>
</gene>
<evidence type="ECO:0000256" key="8">
    <source>
        <dbReference type="SAM" id="MobiDB-lite"/>
    </source>
</evidence>
<dbReference type="GO" id="GO:0008081">
    <property type="term" value="F:phosphoric diester hydrolase activity"/>
    <property type="evidence" value="ECO:0007669"/>
    <property type="project" value="TreeGrafter"/>
</dbReference>
<evidence type="ECO:0000313" key="10">
    <source>
        <dbReference type="EMBL" id="KAF2230067.1"/>
    </source>
</evidence>
<evidence type="ECO:0000256" key="7">
    <source>
        <dbReference type="PIRSR" id="PIRSR604808-3"/>
    </source>
</evidence>
<evidence type="ECO:0000256" key="5">
    <source>
        <dbReference type="PIRSR" id="PIRSR604808-1"/>
    </source>
</evidence>
<feature type="binding site" evidence="6">
    <location>
        <position position="219"/>
    </location>
    <ligand>
        <name>Mg(2+)</name>
        <dbReference type="ChEBI" id="CHEBI:18420"/>
        <label>1</label>
    </ligand>
</feature>
<dbReference type="PANTHER" id="PTHR22748">
    <property type="entry name" value="AP ENDONUCLEASE"/>
    <property type="match status" value="1"/>
</dbReference>
<dbReference type="PANTHER" id="PTHR22748:SF14">
    <property type="entry name" value="ENDONUCLEASE_EXONUCLEASE_PHOSPHATASE DOMAIN-CONTAINING PROTEIN"/>
    <property type="match status" value="1"/>
</dbReference>
<dbReference type="Pfam" id="PF03372">
    <property type="entry name" value="Exo_endo_phos"/>
    <property type="match status" value="1"/>
</dbReference>
<dbReference type="EMBL" id="ML991848">
    <property type="protein sequence ID" value="KAF2230067.1"/>
    <property type="molecule type" value="Genomic_DNA"/>
</dbReference>
<evidence type="ECO:0000256" key="4">
    <source>
        <dbReference type="ARBA" id="ARBA00022842"/>
    </source>
</evidence>
<dbReference type="SUPFAM" id="SSF56219">
    <property type="entry name" value="DNase I-like"/>
    <property type="match status" value="1"/>
</dbReference>
<evidence type="ECO:0000256" key="2">
    <source>
        <dbReference type="ARBA" id="ARBA00022723"/>
    </source>
</evidence>
<protein>
    <submittedName>
        <fullName evidence="10">DNase I-like protein</fullName>
    </submittedName>
</protein>
<organism evidence="10 11">
    <name type="scientific">Viridothelium virens</name>
    <name type="common">Speckled blister lichen</name>
    <name type="synonym">Trypethelium virens</name>
    <dbReference type="NCBI Taxonomy" id="1048519"/>
    <lineage>
        <taxon>Eukaryota</taxon>
        <taxon>Fungi</taxon>
        <taxon>Dikarya</taxon>
        <taxon>Ascomycota</taxon>
        <taxon>Pezizomycotina</taxon>
        <taxon>Dothideomycetes</taxon>
        <taxon>Dothideomycetes incertae sedis</taxon>
        <taxon>Trypetheliales</taxon>
        <taxon>Trypetheliaceae</taxon>
        <taxon>Viridothelium</taxon>
    </lineage>
</organism>
<keyword evidence="4 6" id="KW-0460">Magnesium</keyword>
<dbReference type="GO" id="GO:0008311">
    <property type="term" value="F:double-stranded DNA 3'-5' DNA exonuclease activity"/>
    <property type="evidence" value="ECO:0007669"/>
    <property type="project" value="TreeGrafter"/>
</dbReference>
<dbReference type="InterPro" id="IPR036691">
    <property type="entry name" value="Endo/exonu/phosph_ase_sf"/>
</dbReference>
<name>A0A6A6GWI2_VIRVR</name>
<dbReference type="Gene3D" id="3.60.10.10">
    <property type="entry name" value="Endonuclease/exonuclease/phosphatase"/>
    <property type="match status" value="1"/>
</dbReference>
<comment type="cofactor">
    <cofactor evidence="6">
        <name>Mg(2+)</name>
        <dbReference type="ChEBI" id="CHEBI:18420"/>
    </cofactor>
    <cofactor evidence="6">
        <name>Mn(2+)</name>
        <dbReference type="ChEBI" id="CHEBI:29035"/>
    </cofactor>
    <text evidence="6">Probably binds two magnesium or manganese ions per subunit.</text>
</comment>
<evidence type="ECO:0000313" key="11">
    <source>
        <dbReference type="Proteomes" id="UP000800092"/>
    </source>
</evidence>
<dbReference type="AlphaFoldDB" id="A0A6A6GWI2"/>
<reference evidence="10" key="1">
    <citation type="journal article" date="2020" name="Stud. Mycol.">
        <title>101 Dothideomycetes genomes: a test case for predicting lifestyles and emergence of pathogens.</title>
        <authorList>
            <person name="Haridas S."/>
            <person name="Albert R."/>
            <person name="Binder M."/>
            <person name="Bloem J."/>
            <person name="Labutti K."/>
            <person name="Salamov A."/>
            <person name="Andreopoulos B."/>
            <person name="Baker S."/>
            <person name="Barry K."/>
            <person name="Bills G."/>
            <person name="Bluhm B."/>
            <person name="Cannon C."/>
            <person name="Castanera R."/>
            <person name="Culley D."/>
            <person name="Daum C."/>
            <person name="Ezra D."/>
            <person name="Gonzalez J."/>
            <person name="Henrissat B."/>
            <person name="Kuo A."/>
            <person name="Liang C."/>
            <person name="Lipzen A."/>
            <person name="Lutzoni F."/>
            <person name="Magnuson J."/>
            <person name="Mondo S."/>
            <person name="Nolan M."/>
            <person name="Ohm R."/>
            <person name="Pangilinan J."/>
            <person name="Park H.-J."/>
            <person name="Ramirez L."/>
            <person name="Alfaro M."/>
            <person name="Sun H."/>
            <person name="Tritt A."/>
            <person name="Yoshinaga Y."/>
            <person name="Zwiers L.-H."/>
            <person name="Turgeon B."/>
            <person name="Goodwin S."/>
            <person name="Spatafora J."/>
            <person name="Crous P."/>
            <person name="Grigoriev I."/>
        </authorList>
    </citation>
    <scope>NUCLEOTIDE SEQUENCE</scope>
    <source>
        <strain evidence="10">Tuck. ex Michener</strain>
    </source>
</reference>
<feature type="site" description="Transition state stabilizer" evidence="7">
    <location>
        <position position="221"/>
    </location>
</feature>
<evidence type="ECO:0000259" key="9">
    <source>
        <dbReference type="Pfam" id="PF03372"/>
    </source>
</evidence>
<evidence type="ECO:0000256" key="6">
    <source>
        <dbReference type="PIRSR" id="PIRSR604808-2"/>
    </source>
</evidence>
<keyword evidence="3" id="KW-0378">Hydrolase</keyword>
<dbReference type="GO" id="GO:0006284">
    <property type="term" value="P:base-excision repair"/>
    <property type="evidence" value="ECO:0007669"/>
    <property type="project" value="TreeGrafter"/>
</dbReference>
<feature type="binding site" evidence="6">
    <location>
        <position position="321"/>
    </location>
    <ligand>
        <name>Mg(2+)</name>
        <dbReference type="ChEBI" id="CHEBI:18420"/>
        <label>1</label>
    </ligand>
</feature>
<dbReference type="GO" id="GO:0046872">
    <property type="term" value="F:metal ion binding"/>
    <property type="evidence" value="ECO:0007669"/>
    <property type="project" value="UniProtKB-KW"/>
</dbReference>
<keyword evidence="6" id="KW-0464">Manganese</keyword>
<feature type="site" description="Important for catalytic activity" evidence="7">
    <location>
        <position position="289"/>
    </location>
</feature>
<feature type="non-terminal residue" evidence="10">
    <location>
        <position position="1"/>
    </location>
</feature>
<keyword evidence="11" id="KW-1185">Reference proteome</keyword>